<dbReference type="Gene3D" id="3.40.1350.10">
    <property type="match status" value="1"/>
</dbReference>
<dbReference type="Proteomes" id="UP000629098">
    <property type="component" value="Unassembled WGS sequence"/>
</dbReference>
<sequence length="366" mass="42083">MSAGIYLIQDDGQLLEMTEQAYDSEALLQELLAKYPNLLAGEQIDSVVPRRWLLISREIAVPDQEDSTGRWALDHLFLDQDGVSTLVEVKRSSDSRTRREVVGQMLDYAANAVVYWSIETIRAQFQINCQRLGIEPEQVLREFLGTDTDQEQFWQLVKTNLLAGKIRLVFVADKIPLELQRVVEFLNQQMNPAQVLALEIKQYVGEKQKTLVPRVISQTLKKPSISGEFKQWNESSFFLELETKYNSETVMVARQILQWTTDKKIEIQWGKGKTYGSFIGKISNQVGEKQKLLNVSTDGKVWCEAIFSHREKKINWLNHFPDVFDKSKSVNLSSWSIPLLALKDELVLKQFLVAMNWAVEQVQTIN</sequence>
<dbReference type="EMBL" id="JACXAE010000118">
    <property type="protein sequence ID" value="MBD2777926.1"/>
    <property type="molecule type" value="Genomic_DNA"/>
</dbReference>
<protein>
    <recommendedName>
        <fullName evidence="3">DUF4268 domain-containing protein</fullName>
    </recommendedName>
</protein>
<dbReference type="InterPro" id="IPR011856">
    <property type="entry name" value="tRNA_endonuc-like_dom_sf"/>
</dbReference>
<gene>
    <name evidence="1" type="ORF">ICL16_39250</name>
</gene>
<proteinExistence type="predicted"/>
<evidence type="ECO:0008006" key="3">
    <source>
        <dbReference type="Google" id="ProtNLM"/>
    </source>
</evidence>
<accession>A0A8J6XRK5</accession>
<name>A0A8J6XRK5_9CYAN</name>
<reference evidence="1" key="1">
    <citation type="submission" date="2020-09" db="EMBL/GenBank/DDBJ databases">
        <title>Iningainema tapete sp. nov. (Scytonemataceae, Cyanobacteria) from greenhouses in central Florida (USA) produces two types of nodularin with biosynthetic potential for microcystin-LR and anabaenopeptins.</title>
        <authorList>
            <person name="Berthold D.E."/>
            <person name="Lefler F.W."/>
            <person name="Huang I.-S."/>
            <person name="Abdulla H."/>
            <person name="Zimba P.V."/>
            <person name="Laughinghouse H.D. IV."/>
        </authorList>
    </citation>
    <scope>NUCLEOTIDE SEQUENCE</scope>
    <source>
        <strain evidence="1">BLCCT55</strain>
    </source>
</reference>
<dbReference type="RefSeq" id="WP_190836971.1">
    <property type="nucleotide sequence ID" value="NZ_CAWPPI010000118.1"/>
</dbReference>
<keyword evidence="2" id="KW-1185">Reference proteome</keyword>
<organism evidence="1 2">
    <name type="scientific">Iningainema tapete BLCC-T55</name>
    <dbReference type="NCBI Taxonomy" id="2748662"/>
    <lineage>
        <taxon>Bacteria</taxon>
        <taxon>Bacillati</taxon>
        <taxon>Cyanobacteriota</taxon>
        <taxon>Cyanophyceae</taxon>
        <taxon>Nostocales</taxon>
        <taxon>Scytonemataceae</taxon>
        <taxon>Iningainema tapete</taxon>
    </lineage>
</organism>
<comment type="caution">
    <text evidence="1">The sequence shown here is derived from an EMBL/GenBank/DDBJ whole genome shotgun (WGS) entry which is preliminary data.</text>
</comment>
<dbReference type="AlphaFoldDB" id="A0A8J6XRK5"/>
<evidence type="ECO:0000313" key="2">
    <source>
        <dbReference type="Proteomes" id="UP000629098"/>
    </source>
</evidence>
<dbReference type="GO" id="GO:0003676">
    <property type="term" value="F:nucleic acid binding"/>
    <property type="evidence" value="ECO:0007669"/>
    <property type="project" value="InterPro"/>
</dbReference>
<evidence type="ECO:0000313" key="1">
    <source>
        <dbReference type="EMBL" id="MBD2777926.1"/>
    </source>
</evidence>